<dbReference type="InterPro" id="IPR050997">
    <property type="entry name" value="MAPEG"/>
</dbReference>
<dbReference type="GO" id="GO:0005783">
    <property type="term" value="C:endoplasmic reticulum"/>
    <property type="evidence" value="ECO:0007669"/>
    <property type="project" value="TreeGrafter"/>
</dbReference>
<dbReference type="PANTHER" id="PTHR10250">
    <property type="entry name" value="MICROSOMAL GLUTATHIONE S-TRANSFERASE"/>
    <property type="match status" value="1"/>
</dbReference>
<organism evidence="1 2">
    <name type="scientific">Ephemerocybe angulata</name>
    <dbReference type="NCBI Taxonomy" id="980116"/>
    <lineage>
        <taxon>Eukaryota</taxon>
        <taxon>Fungi</taxon>
        <taxon>Dikarya</taxon>
        <taxon>Basidiomycota</taxon>
        <taxon>Agaricomycotina</taxon>
        <taxon>Agaricomycetes</taxon>
        <taxon>Agaricomycetidae</taxon>
        <taxon>Agaricales</taxon>
        <taxon>Agaricineae</taxon>
        <taxon>Psathyrellaceae</taxon>
        <taxon>Ephemerocybe</taxon>
    </lineage>
</organism>
<accession>A0A8H5BJ54</accession>
<evidence type="ECO:0000313" key="2">
    <source>
        <dbReference type="Proteomes" id="UP000541558"/>
    </source>
</evidence>
<gene>
    <name evidence="1" type="ORF">D9611_005711</name>
</gene>
<dbReference type="InterPro" id="IPR001129">
    <property type="entry name" value="Membr-assoc_MAPEG"/>
</dbReference>
<sequence>MPPLTVTIPSEFKYVGAVCVLNLWLLVKQHRAVMYWREKSGIWYPRTYAEKAEMEASRDAHMFNCAQRAHQNTLENLPILYVTAVVAGLRYPILTATLTGSWVIGKIAFTNGYATGDPDKRFNKVYAIGGLSLVAQGLIATGIALEWAFGDLATRYLKV</sequence>
<keyword evidence="2" id="KW-1185">Reference proteome</keyword>
<dbReference type="Gene3D" id="1.20.120.550">
    <property type="entry name" value="Membrane associated eicosanoid/glutathione metabolism-like domain"/>
    <property type="match status" value="1"/>
</dbReference>
<name>A0A8H5BJ54_9AGAR</name>
<protein>
    <submittedName>
        <fullName evidence="1">Uncharacterized protein</fullName>
    </submittedName>
</protein>
<dbReference type="Proteomes" id="UP000541558">
    <property type="component" value="Unassembled WGS sequence"/>
</dbReference>
<dbReference type="GO" id="GO:0004364">
    <property type="term" value="F:glutathione transferase activity"/>
    <property type="evidence" value="ECO:0007669"/>
    <property type="project" value="TreeGrafter"/>
</dbReference>
<dbReference type="PANTHER" id="PTHR10250:SF26">
    <property type="entry name" value="GLUTATHIONE S-TRANSFERASE 3, MITOCHONDRIAL"/>
    <property type="match status" value="1"/>
</dbReference>
<dbReference type="EMBL" id="JAACJK010000166">
    <property type="protein sequence ID" value="KAF5323453.1"/>
    <property type="molecule type" value="Genomic_DNA"/>
</dbReference>
<dbReference type="GO" id="GO:0004602">
    <property type="term" value="F:glutathione peroxidase activity"/>
    <property type="evidence" value="ECO:0007669"/>
    <property type="project" value="TreeGrafter"/>
</dbReference>
<dbReference type="OrthoDB" id="410651at2759"/>
<dbReference type="InterPro" id="IPR023352">
    <property type="entry name" value="MAPEG-like_dom_sf"/>
</dbReference>
<dbReference type="GO" id="GO:0016020">
    <property type="term" value="C:membrane"/>
    <property type="evidence" value="ECO:0007669"/>
    <property type="project" value="UniProtKB-SubCell"/>
</dbReference>
<evidence type="ECO:0000313" key="1">
    <source>
        <dbReference type="EMBL" id="KAF5323453.1"/>
    </source>
</evidence>
<dbReference type="SUPFAM" id="SSF161084">
    <property type="entry name" value="MAPEG domain-like"/>
    <property type="match status" value="1"/>
</dbReference>
<reference evidence="1 2" key="1">
    <citation type="journal article" date="2020" name="ISME J.">
        <title>Uncovering the hidden diversity of litter-decomposition mechanisms in mushroom-forming fungi.</title>
        <authorList>
            <person name="Floudas D."/>
            <person name="Bentzer J."/>
            <person name="Ahren D."/>
            <person name="Johansson T."/>
            <person name="Persson P."/>
            <person name="Tunlid A."/>
        </authorList>
    </citation>
    <scope>NUCLEOTIDE SEQUENCE [LARGE SCALE GENOMIC DNA]</scope>
    <source>
        <strain evidence="1 2">CBS 175.51</strain>
    </source>
</reference>
<proteinExistence type="predicted"/>
<dbReference type="GO" id="GO:0005635">
    <property type="term" value="C:nuclear envelope"/>
    <property type="evidence" value="ECO:0007669"/>
    <property type="project" value="TreeGrafter"/>
</dbReference>
<dbReference type="Pfam" id="PF01124">
    <property type="entry name" value="MAPEG"/>
    <property type="match status" value="1"/>
</dbReference>
<comment type="caution">
    <text evidence="1">The sequence shown here is derived from an EMBL/GenBank/DDBJ whole genome shotgun (WGS) entry which is preliminary data.</text>
</comment>